<gene>
    <name evidence="1" type="ORF">FJTKL_12663</name>
</gene>
<name>A0ABR4ED20_9PEZI</name>
<proteinExistence type="predicted"/>
<sequence length="107" mass="11528">MMTTSRTAVPLLVVINAPGARVMATTSSTLTDPVTSVADVKIETNRGRSFRLTNDEDLYEMATQSTGRVITRRLEATKGTTITGLYAHQSPGMNSDFMTLGVMSEAL</sequence>
<dbReference type="EMBL" id="JBAWTH010000068">
    <property type="protein sequence ID" value="KAL2280196.1"/>
    <property type="molecule type" value="Genomic_DNA"/>
</dbReference>
<keyword evidence="2" id="KW-1185">Reference proteome</keyword>
<evidence type="ECO:0000313" key="1">
    <source>
        <dbReference type="EMBL" id="KAL2280196.1"/>
    </source>
</evidence>
<accession>A0ABR4ED20</accession>
<protein>
    <submittedName>
        <fullName evidence="1">Uncharacterized protein</fullName>
    </submittedName>
</protein>
<reference evidence="1 2" key="1">
    <citation type="submission" date="2024-03" db="EMBL/GenBank/DDBJ databases">
        <title>A high-quality draft genome sequence of Diaporthe vaccinii, a causative agent of upright dieback and viscid rot disease in cranberry plants.</title>
        <authorList>
            <person name="Sarrasin M."/>
            <person name="Lang B.F."/>
            <person name="Burger G."/>
        </authorList>
    </citation>
    <scope>NUCLEOTIDE SEQUENCE [LARGE SCALE GENOMIC DNA]</scope>
    <source>
        <strain evidence="1 2">IS7</strain>
    </source>
</reference>
<dbReference type="Proteomes" id="UP001600888">
    <property type="component" value="Unassembled WGS sequence"/>
</dbReference>
<organism evidence="1 2">
    <name type="scientific">Diaporthe vaccinii</name>
    <dbReference type="NCBI Taxonomy" id="105482"/>
    <lineage>
        <taxon>Eukaryota</taxon>
        <taxon>Fungi</taxon>
        <taxon>Dikarya</taxon>
        <taxon>Ascomycota</taxon>
        <taxon>Pezizomycotina</taxon>
        <taxon>Sordariomycetes</taxon>
        <taxon>Sordariomycetidae</taxon>
        <taxon>Diaporthales</taxon>
        <taxon>Diaporthaceae</taxon>
        <taxon>Diaporthe</taxon>
        <taxon>Diaporthe eres species complex</taxon>
    </lineage>
</organism>
<evidence type="ECO:0000313" key="2">
    <source>
        <dbReference type="Proteomes" id="UP001600888"/>
    </source>
</evidence>
<comment type="caution">
    <text evidence="1">The sequence shown here is derived from an EMBL/GenBank/DDBJ whole genome shotgun (WGS) entry which is preliminary data.</text>
</comment>